<name>A0A4U9HQP7_SERRU</name>
<dbReference type="AlphaFoldDB" id="A0A4U9HQP7"/>
<reference evidence="1 2" key="1">
    <citation type="submission" date="2019-05" db="EMBL/GenBank/DDBJ databases">
        <authorList>
            <consortium name="Pathogen Informatics"/>
        </authorList>
    </citation>
    <scope>NUCLEOTIDE SEQUENCE [LARGE SCALE GENOMIC DNA]</scope>
    <source>
        <strain evidence="1 2">NCTC12971</strain>
    </source>
</reference>
<sequence length="50" mass="5669">MRCDAQRITLTVSCEGDFRPAWRQLAVTLPAAETRELWINGERASGYTLD</sequence>
<evidence type="ECO:0000313" key="2">
    <source>
        <dbReference type="Proteomes" id="UP000307968"/>
    </source>
</evidence>
<dbReference type="Proteomes" id="UP000307968">
    <property type="component" value="Chromosome"/>
</dbReference>
<evidence type="ECO:0000313" key="1">
    <source>
        <dbReference type="EMBL" id="VTP65886.1"/>
    </source>
</evidence>
<proteinExistence type="predicted"/>
<organism evidence="1 2">
    <name type="scientific">Serratia rubidaea</name>
    <name type="common">Serratia marinorubra</name>
    <dbReference type="NCBI Taxonomy" id="61652"/>
    <lineage>
        <taxon>Bacteria</taxon>
        <taxon>Pseudomonadati</taxon>
        <taxon>Pseudomonadota</taxon>
        <taxon>Gammaproteobacteria</taxon>
        <taxon>Enterobacterales</taxon>
        <taxon>Yersiniaceae</taxon>
        <taxon>Serratia</taxon>
    </lineage>
</organism>
<dbReference type="EMBL" id="LR590463">
    <property type="protein sequence ID" value="VTP65886.1"/>
    <property type="molecule type" value="Genomic_DNA"/>
</dbReference>
<accession>A0A4U9HQP7</accession>
<gene>
    <name evidence="1" type="ORF">NCTC12971_04307</name>
</gene>
<protein>
    <submittedName>
        <fullName evidence="1">Uncharacterized protein</fullName>
    </submittedName>
</protein>